<dbReference type="EMBL" id="LSRL02000825">
    <property type="protein sequence ID" value="TDG39756.1"/>
    <property type="molecule type" value="Genomic_DNA"/>
</dbReference>
<accession>A0A484ATI5</accession>
<organism evidence="2 3">
    <name type="scientific">Drosophila navojoa</name>
    <name type="common">Fruit fly</name>
    <dbReference type="NCBI Taxonomy" id="7232"/>
    <lineage>
        <taxon>Eukaryota</taxon>
        <taxon>Metazoa</taxon>
        <taxon>Ecdysozoa</taxon>
        <taxon>Arthropoda</taxon>
        <taxon>Hexapoda</taxon>
        <taxon>Insecta</taxon>
        <taxon>Pterygota</taxon>
        <taxon>Neoptera</taxon>
        <taxon>Endopterygota</taxon>
        <taxon>Diptera</taxon>
        <taxon>Brachycera</taxon>
        <taxon>Muscomorpha</taxon>
        <taxon>Ephydroidea</taxon>
        <taxon>Drosophilidae</taxon>
        <taxon>Drosophila</taxon>
    </lineage>
</organism>
<dbReference type="AlphaFoldDB" id="A0A484ATI5"/>
<keyword evidence="3" id="KW-1185">Reference proteome</keyword>
<evidence type="ECO:0000313" key="3">
    <source>
        <dbReference type="Proteomes" id="UP000295192"/>
    </source>
</evidence>
<gene>
    <name evidence="2" type="ORF">AWZ03_013823</name>
</gene>
<name>A0A484ATI5_DRONA</name>
<protein>
    <submittedName>
        <fullName evidence="2">Uncharacterized protein</fullName>
    </submittedName>
</protein>
<evidence type="ECO:0000313" key="2">
    <source>
        <dbReference type="EMBL" id="TDG39756.1"/>
    </source>
</evidence>
<feature type="region of interest" description="Disordered" evidence="1">
    <location>
        <begin position="51"/>
        <end position="103"/>
    </location>
</feature>
<comment type="caution">
    <text evidence="2">The sequence shown here is derived from an EMBL/GenBank/DDBJ whole genome shotgun (WGS) entry which is preliminary data.</text>
</comment>
<evidence type="ECO:0000256" key="1">
    <source>
        <dbReference type="SAM" id="MobiDB-lite"/>
    </source>
</evidence>
<proteinExistence type="predicted"/>
<reference evidence="2 3" key="1">
    <citation type="journal article" date="2019" name="J. Hered.">
        <title>An Improved Genome Assembly for Drosophila navojoa, the Basal Species in the mojavensis Cluster.</title>
        <authorList>
            <person name="Vanderlinde T."/>
            <person name="Dupim E.G."/>
            <person name="Nazario-Yepiz N.O."/>
            <person name="Carvalho A.B."/>
        </authorList>
    </citation>
    <scope>NUCLEOTIDE SEQUENCE [LARGE SCALE GENOMIC DNA]</scope>
    <source>
        <strain evidence="2">Navoj_Jal97</strain>
        <tissue evidence="2">Whole organism</tissue>
    </source>
</reference>
<sequence>MLKCITATPGLANHVADGRGLGGGQGDGVANLRISMDFSICAFSNIFESREQQQQEQGQEQEQEQEQKSTLECAQQLLPGLNMQSGSTGARSGWLGGRWAHLL</sequence>
<dbReference type="Proteomes" id="UP000295192">
    <property type="component" value="Unassembled WGS sequence"/>
</dbReference>